<evidence type="ECO:0000256" key="1">
    <source>
        <dbReference type="SAM" id="MobiDB-lite"/>
    </source>
</evidence>
<keyword evidence="3" id="KW-1185">Reference proteome</keyword>
<proteinExistence type="predicted"/>
<feature type="region of interest" description="Disordered" evidence="1">
    <location>
        <begin position="1"/>
        <end position="25"/>
    </location>
</feature>
<evidence type="ECO:0000313" key="2">
    <source>
        <dbReference type="EMBL" id="TKW25862.1"/>
    </source>
</evidence>
<sequence length="227" mass="24600">MEAERRGGGGLVARRGTGGGAAWGWRRSAVEGRDGGARGRWRSGGAGAADGGAEALSYIAGRFGDLRVILARARNRLHLLGHASVLSSPRTPSPRRRLLTLSSRAVAGLLRANVPPHLTNRGPLAALCWIRRRQLQLRSFCRQQPRWCGRRARLVRAALVVASEARAMLVVQSVGIDGMPRPVCWWCERHIQQDRPVGPWSSGAATISDDEVKRALAGGSHRHLCHA</sequence>
<evidence type="ECO:0000313" key="3">
    <source>
        <dbReference type="Proteomes" id="UP000298652"/>
    </source>
</evidence>
<dbReference type="AlphaFoldDB" id="A0A4U6VB64"/>
<gene>
    <name evidence="2" type="ORF">SEVIR_3G147600v2</name>
</gene>
<protein>
    <submittedName>
        <fullName evidence="2">Uncharacterized protein</fullName>
    </submittedName>
</protein>
<accession>A0A4U6VB64</accession>
<feature type="compositionally biased region" description="Gly residues" evidence="1">
    <location>
        <begin position="8"/>
        <end position="22"/>
    </location>
</feature>
<name>A0A4U6VB64_SETVI</name>
<dbReference type="EMBL" id="CM016554">
    <property type="protein sequence ID" value="TKW25862.1"/>
    <property type="molecule type" value="Genomic_DNA"/>
</dbReference>
<dbReference type="Gramene" id="TKW25862">
    <property type="protein sequence ID" value="TKW25862"/>
    <property type="gene ID" value="SEVIR_3G147600v2"/>
</dbReference>
<organism evidence="2 3">
    <name type="scientific">Setaria viridis</name>
    <name type="common">Green bristlegrass</name>
    <name type="synonym">Setaria italica subsp. viridis</name>
    <dbReference type="NCBI Taxonomy" id="4556"/>
    <lineage>
        <taxon>Eukaryota</taxon>
        <taxon>Viridiplantae</taxon>
        <taxon>Streptophyta</taxon>
        <taxon>Embryophyta</taxon>
        <taxon>Tracheophyta</taxon>
        <taxon>Spermatophyta</taxon>
        <taxon>Magnoliopsida</taxon>
        <taxon>Liliopsida</taxon>
        <taxon>Poales</taxon>
        <taxon>Poaceae</taxon>
        <taxon>PACMAD clade</taxon>
        <taxon>Panicoideae</taxon>
        <taxon>Panicodae</taxon>
        <taxon>Paniceae</taxon>
        <taxon>Cenchrinae</taxon>
        <taxon>Setaria</taxon>
    </lineage>
</organism>
<reference evidence="2" key="1">
    <citation type="submission" date="2019-03" db="EMBL/GenBank/DDBJ databases">
        <title>WGS assembly of Setaria viridis.</title>
        <authorList>
            <person name="Huang P."/>
            <person name="Jenkins J."/>
            <person name="Grimwood J."/>
            <person name="Barry K."/>
            <person name="Healey A."/>
            <person name="Mamidi S."/>
            <person name="Sreedasyam A."/>
            <person name="Shu S."/>
            <person name="Feldman M."/>
            <person name="Wu J."/>
            <person name="Yu Y."/>
            <person name="Chen C."/>
            <person name="Johnson J."/>
            <person name="Rokhsar D."/>
            <person name="Baxter I."/>
            <person name="Schmutz J."/>
            <person name="Brutnell T."/>
            <person name="Kellogg E."/>
        </authorList>
    </citation>
    <scope>NUCLEOTIDE SEQUENCE [LARGE SCALE GENOMIC DNA]</scope>
</reference>
<dbReference type="Proteomes" id="UP000298652">
    <property type="component" value="Chromosome 3"/>
</dbReference>